<dbReference type="Proteomes" id="UP001217089">
    <property type="component" value="Unassembled WGS sequence"/>
</dbReference>
<keyword evidence="5" id="KW-0732">Signal</keyword>
<evidence type="ECO:0000313" key="8">
    <source>
        <dbReference type="Proteomes" id="UP001217089"/>
    </source>
</evidence>
<evidence type="ECO:0000256" key="4">
    <source>
        <dbReference type="RuleBase" id="RU004453"/>
    </source>
</evidence>
<accession>A0ABQ9FPF9</accession>
<feature type="signal peptide" evidence="5">
    <location>
        <begin position="1"/>
        <end position="21"/>
    </location>
</feature>
<dbReference type="PANTHER" id="PTHR11177:SF317">
    <property type="entry name" value="CHITINASE 12-RELATED"/>
    <property type="match status" value="1"/>
</dbReference>
<organism evidence="7 8">
    <name type="scientific">Tegillarca granosa</name>
    <name type="common">Malaysian cockle</name>
    <name type="synonym">Anadara granosa</name>
    <dbReference type="NCBI Taxonomy" id="220873"/>
    <lineage>
        <taxon>Eukaryota</taxon>
        <taxon>Metazoa</taxon>
        <taxon>Spiralia</taxon>
        <taxon>Lophotrochozoa</taxon>
        <taxon>Mollusca</taxon>
        <taxon>Bivalvia</taxon>
        <taxon>Autobranchia</taxon>
        <taxon>Pteriomorphia</taxon>
        <taxon>Arcoida</taxon>
        <taxon>Arcoidea</taxon>
        <taxon>Arcidae</taxon>
        <taxon>Tegillarca</taxon>
    </lineage>
</organism>
<keyword evidence="1 3" id="KW-0378">Hydrolase</keyword>
<gene>
    <name evidence="7" type="ORF">KUTeg_003132</name>
</gene>
<feature type="domain" description="GH18" evidence="6">
    <location>
        <begin position="23"/>
        <end position="172"/>
    </location>
</feature>
<dbReference type="InterPro" id="IPR050314">
    <property type="entry name" value="Glycosyl_Hydrlase_18"/>
</dbReference>
<feature type="chain" id="PRO_5045282125" description="GH18 domain-containing protein" evidence="5">
    <location>
        <begin position="22"/>
        <end position="172"/>
    </location>
</feature>
<name>A0ABQ9FPF9_TEGGR</name>
<comment type="similarity">
    <text evidence="4">Belongs to the glycosyl hydrolase 18 family.</text>
</comment>
<dbReference type="PROSITE" id="PS01095">
    <property type="entry name" value="GH18_1"/>
    <property type="match status" value="1"/>
</dbReference>
<dbReference type="InterPro" id="IPR001579">
    <property type="entry name" value="Glyco_hydro_18_chit_AS"/>
</dbReference>
<keyword evidence="8" id="KW-1185">Reference proteome</keyword>
<protein>
    <recommendedName>
        <fullName evidence="6">GH18 domain-containing protein</fullName>
    </recommendedName>
</protein>
<proteinExistence type="inferred from homology"/>
<evidence type="ECO:0000256" key="3">
    <source>
        <dbReference type="RuleBase" id="RU000489"/>
    </source>
</evidence>
<dbReference type="SUPFAM" id="SSF51445">
    <property type="entry name" value="(Trans)glycosidases"/>
    <property type="match status" value="1"/>
</dbReference>
<dbReference type="PROSITE" id="PS51910">
    <property type="entry name" value="GH18_2"/>
    <property type="match status" value="1"/>
</dbReference>
<dbReference type="EMBL" id="JARBDR010000214">
    <property type="protein sequence ID" value="KAJ8318041.1"/>
    <property type="molecule type" value="Genomic_DNA"/>
</dbReference>
<evidence type="ECO:0000313" key="7">
    <source>
        <dbReference type="EMBL" id="KAJ8318041.1"/>
    </source>
</evidence>
<comment type="caution">
    <text evidence="7">The sequence shown here is derived from an EMBL/GenBank/DDBJ whole genome shotgun (WGS) entry which is preliminary data.</text>
</comment>
<evidence type="ECO:0000256" key="5">
    <source>
        <dbReference type="SAM" id="SignalP"/>
    </source>
</evidence>
<reference evidence="7 8" key="1">
    <citation type="submission" date="2022-12" db="EMBL/GenBank/DDBJ databases">
        <title>Chromosome-level genome of Tegillarca granosa.</title>
        <authorList>
            <person name="Kim J."/>
        </authorList>
    </citation>
    <scope>NUCLEOTIDE SEQUENCE [LARGE SCALE GENOMIC DNA]</scope>
    <source>
        <strain evidence="7">Teg-2019</strain>
        <tissue evidence="7">Adductor muscle</tissue>
    </source>
</reference>
<keyword evidence="2 3" id="KW-0326">Glycosidase</keyword>
<evidence type="ECO:0000256" key="2">
    <source>
        <dbReference type="ARBA" id="ARBA00023295"/>
    </source>
</evidence>
<dbReference type="Pfam" id="PF00704">
    <property type="entry name" value="Glyco_hydro_18"/>
    <property type="match status" value="1"/>
</dbReference>
<dbReference type="InterPro" id="IPR001223">
    <property type="entry name" value="Glyco_hydro18_cat"/>
</dbReference>
<dbReference type="PANTHER" id="PTHR11177">
    <property type="entry name" value="CHITINASE"/>
    <property type="match status" value="1"/>
</dbReference>
<evidence type="ECO:0000256" key="1">
    <source>
        <dbReference type="ARBA" id="ARBA00022801"/>
    </source>
</evidence>
<evidence type="ECO:0000259" key="6">
    <source>
        <dbReference type="PROSITE" id="PS51910"/>
    </source>
</evidence>
<sequence>MNNIIVRMVILVSWICHFTAGTDVRGCYYAAWAPYRKPNVAVLPSDLDPFLCTHIFVAFADVNVTADPNNPTIVPAHDADVRIRITAYRKFLIYRIYTETTALKQRNPSLKVLISVGGWEMGTLAFHQLALLDQTKIKYNFDGVDIDWEFPGIRGSDAGDKHLFTVLLQIPI</sequence>
<dbReference type="InterPro" id="IPR017853">
    <property type="entry name" value="GH"/>
</dbReference>
<dbReference type="Gene3D" id="3.20.20.80">
    <property type="entry name" value="Glycosidases"/>
    <property type="match status" value="1"/>
</dbReference>